<evidence type="ECO:0000313" key="2">
    <source>
        <dbReference type="Proteomes" id="UP000077202"/>
    </source>
</evidence>
<gene>
    <name evidence="1" type="ORF">AXG93_626s1120</name>
</gene>
<comment type="caution">
    <text evidence="1">The sequence shown here is derived from an EMBL/GenBank/DDBJ whole genome shotgun (WGS) entry which is preliminary data.</text>
</comment>
<reference evidence="1" key="1">
    <citation type="submission" date="2016-03" db="EMBL/GenBank/DDBJ databases">
        <title>Mechanisms controlling the formation of the plant cell surface in tip-growing cells are functionally conserved among land plants.</title>
        <authorList>
            <person name="Honkanen S."/>
            <person name="Jones V.A."/>
            <person name="Morieri G."/>
            <person name="Champion C."/>
            <person name="Hetherington A.J."/>
            <person name="Kelly S."/>
            <person name="Saint-Marcoux D."/>
            <person name="Proust H."/>
            <person name="Prescott H."/>
            <person name="Dolan L."/>
        </authorList>
    </citation>
    <scope>NUCLEOTIDE SEQUENCE [LARGE SCALE GENOMIC DNA]</scope>
    <source>
        <tissue evidence="1">Whole gametophyte</tissue>
    </source>
</reference>
<protein>
    <submittedName>
        <fullName evidence="1">Uncharacterized protein</fullName>
    </submittedName>
</protein>
<proteinExistence type="predicted"/>
<dbReference type="AlphaFoldDB" id="A0A176VZQ7"/>
<keyword evidence="2" id="KW-1185">Reference proteome</keyword>
<name>A0A176VZQ7_MARPO</name>
<dbReference type="EMBL" id="LVLJ01002197">
    <property type="protein sequence ID" value="OAE26277.1"/>
    <property type="molecule type" value="Genomic_DNA"/>
</dbReference>
<organism evidence="1 2">
    <name type="scientific">Marchantia polymorpha subsp. ruderalis</name>
    <dbReference type="NCBI Taxonomy" id="1480154"/>
    <lineage>
        <taxon>Eukaryota</taxon>
        <taxon>Viridiplantae</taxon>
        <taxon>Streptophyta</taxon>
        <taxon>Embryophyta</taxon>
        <taxon>Marchantiophyta</taxon>
        <taxon>Marchantiopsida</taxon>
        <taxon>Marchantiidae</taxon>
        <taxon>Marchantiales</taxon>
        <taxon>Marchantiaceae</taxon>
        <taxon>Marchantia</taxon>
    </lineage>
</organism>
<accession>A0A176VZQ7</accession>
<dbReference type="Proteomes" id="UP000077202">
    <property type="component" value="Unassembled WGS sequence"/>
</dbReference>
<sequence length="191" mass="21127">MYSIHVCLSHSHHFIPRQELNGGGNSILPWYAALWKGDCLELERLLDSIHGHVLVRTYPDEAEAQTVGCNWKGCNVLHVAVKQGSEALVTKILGFFNDGETPPVLEENQPRTPHVSSTDGKLPSEILKDLILAFDGNCRLDAVAIAVLNGNERILRTLAVALVRKCRSNPYKIPEALGPPLLYSRAEAWID</sequence>
<evidence type="ECO:0000313" key="1">
    <source>
        <dbReference type="EMBL" id="OAE26277.1"/>
    </source>
</evidence>